<gene>
    <name evidence="2" type="ORF">OKIOD_LOCUS13572</name>
</gene>
<sequence length="274" mass="31595">MDNSYCPLIAKTRPTIYPFNLDPSGHGAPRFHDGKLVTQRQWRALNNMEKTPYQVSLGLHLLEENKRLMDAKIQRRSESKEYRRRTNPVFHPWGSGSGNPNYTRPFCKSNEQFLRKLNGEDCHPILKSDLGGGGEPIFKDDGERDTRRKGPFVNIEPSGVKVSEKTHFPAPLDGRRIGRRRRKASDNFAVLSQPDMAAWMSRLETQQTHRTAPEEALKIKKNDVSHPHFFGSYRTVLPIKDYPKVPLKLIHGEPKQKIWKFNENSPLFRSLVEN</sequence>
<accession>A0ABN7SYW5</accession>
<name>A0ABN7SYW5_OIKDI</name>
<reference evidence="2 3" key="1">
    <citation type="submission" date="2021-04" db="EMBL/GenBank/DDBJ databases">
        <authorList>
            <person name="Bliznina A."/>
        </authorList>
    </citation>
    <scope>NUCLEOTIDE SEQUENCE [LARGE SCALE GENOMIC DNA]</scope>
</reference>
<evidence type="ECO:0000256" key="1">
    <source>
        <dbReference type="SAM" id="MobiDB-lite"/>
    </source>
</evidence>
<organism evidence="2 3">
    <name type="scientific">Oikopleura dioica</name>
    <name type="common">Tunicate</name>
    <dbReference type="NCBI Taxonomy" id="34765"/>
    <lineage>
        <taxon>Eukaryota</taxon>
        <taxon>Metazoa</taxon>
        <taxon>Chordata</taxon>
        <taxon>Tunicata</taxon>
        <taxon>Appendicularia</taxon>
        <taxon>Copelata</taxon>
        <taxon>Oikopleuridae</taxon>
        <taxon>Oikopleura</taxon>
    </lineage>
</organism>
<proteinExistence type="predicted"/>
<evidence type="ECO:0000313" key="3">
    <source>
        <dbReference type="Proteomes" id="UP001158576"/>
    </source>
</evidence>
<feature type="region of interest" description="Disordered" evidence="1">
    <location>
        <begin position="74"/>
        <end position="96"/>
    </location>
</feature>
<dbReference type="Proteomes" id="UP001158576">
    <property type="component" value="Chromosome 2"/>
</dbReference>
<protein>
    <submittedName>
        <fullName evidence="2">Oidioi.mRNA.OKI2018_I69.chr2.g4807.t1.cds</fullName>
    </submittedName>
</protein>
<keyword evidence="3" id="KW-1185">Reference proteome</keyword>
<evidence type="ECO:0000313" key="2">
    <source>
        <dbReference type="EMBL" id="CAG5110398.1"/>
    </source>
</evidence>
<dbReference type="EMBL" id="OU015567">
    <property type="protein sequence ID" value="CAG5110398.1"/>
    <property type="molecule type" value="Genomic_DNA"/>
</dbReference>